<dbReference type="AlphaFoldDB" id="A0A377J205"/>
<feature type="region of interest" description="Disordered" evidence="1">
    <location>
        <begin position="172"/>
        <end position="210"/>
    </location>
</feature>
<organism evidence="3 4">
    <name type="scientific">Helicobacter canis</name>
    <dbReference type="NCBI Taxonomy" id="29419"/>
    <lineage>
        <taxon>Bacteria</taxon>
        <taxon>Pseudomonadati</taxon>
        <taxon>Campylobacterota</taxon>
        <taxon>Epsilonproteobacteria</taxon>
        <taxon>Campylobacterales</taxon>
        <taxon>Helicobacteraceae</taxon>
        <taxon>Helicobacter</taxon>
    </lineage>
</organism>
<dbReference type="EMBL" id="UGHV01000001">
    <property type="protein sequence ID" value="STO96264.1"/>
    <property type="molecule type" value="Genomic_DNA"/>
</dbReference>
<evidence type="ECO:0000313" key="2">
    <source>
        <dbReference type="EMBL" id="STO96199.1"/>
    </source>
</evidence>
<feature type="compositionally biased region" description="Low complexity" evidence="1">
    <location>
        <begin position="10"/>
        <end position="28"/>
    </location>
</feature>
<evidence type="ECO:0000256" key="1">
    <source>
        <dbReference type="SAM" id="MobiDB-lite"/>
    </source>
</evidence>
<feature type="region of interest" description="Disordered" evidence="1">
    <location>
        <begin position="1"/>
        <end position="40"/>
    </location>
</feature>
<proteinExistence type="predicted"/>
<gene>
    <name evidence="2" type="ORF">NCTC12410_00008</name>
    <name evidence="3" type="ORF">NCTC12410_00073</name>
</gene>
<sequence>MEPQELVETQEPSQELAEQAQAPQEPSPFDTSAETKELETLQNELAQSEAALEANFAKYASELITPELEDLFYEDKEQFFIKIAQMQNQFYQDNIASKQARAQELQGSINQKSLMGQIDQARAKFEQEASVDLNTLLQFYEDYIPNAAKAQLDQLQPYDFFKQLEQIYLSQNANPQGSQGGEKPPSRIAGNATPSANLDYNADLLPTERY</sequence>
<reference evidence="3 4" key="1">
    <citation type="submission" date="2018-06" db="EMBL/GenBank/DDBJ databases">
        <authorList>
            <consortium name="Pathogen Informatics"/>
            <person name="Doyle S."/>
        </authorList>
    </citation>
    <scope>NUCLEOTIDE SEQUENCE [LARGE SCALE GENOMIC DNA]</scope>
    <source>
        <strain evidence="3 4">NCTC12410</strain>
    </source>
</reference>
<dbReference type="RefSeq" id="WP_115010582.1">
    <property type="nucleotide sequence ID" value="NZ_UGHV01000001.1"/>
</dbReference>
<accession>A0A377J205</accession>
<dbReference type="EMBL" id="UGHV01000001">
    <property type="protein sequence ID" value="STO96199.1"/>
    <property type="molecule type" value="Genomic_DNA"/>
</dbReference>
<name>A0A377J205_9HELI</name>
<evidence type="ECO:0000313" key="4">
    <source>
        <dbReference type="Proteomes" id="UP000254841"/>
    </source>
</evidence>
<dbReference type="OrthoDB" id="5321106at2"/>
<dbReference type="Proteomes" id="UP000254841">
    <property type="component" value="Unassembled WGS sequence"/>
</dbReference>
<evidence type="ECO:0008006" key="5">
    <source>
        <dbReference type="Google" id="ProtNLM"/>
    </source>
</evidence>
<protein>
    <recommendedName>
        <fullName evidence="5">Coiled-coil domain-containing protein</fullName>
    </recommendedName>
</protein>
<evidence type="ECO:0000313" key="3">
    <source>
        <dbReference type="EMBL" id="STO96264.1"/>
    </source>
</evidence>